<feature type="compositionally biased region" description="Polar residues" evidence="1">
    <location>
        <begin position="57"/>
        <end position="91"/>
    </location>
</feature>
<keyword evidence="3" id="KW-0966">Cell projection</keyword>
<feature type="compositionally biased region" description="Polar residues" evidence="1">
    <location>
        <begin position="366"/>
        <end position="386"/>
    </location>
</feature>
<feature type="compositionally biased region" description="Low complexity" evidence="1">
    <location>
        <begin position="301"/>
        <end position="324"/>
    </location>
</feature>
<dbReference type="AlphaFoldDB" id="A0A0D8HFA8"/>
<dbReference type="Gene3D" id="3.30.750.140">
    <property type="match status" value="1"/>
</dbReference>
<organism evidence="3 4">
    <name type="scientific">Acidithrix ferrooxidans</name>
    <dbReference type="NCBI Taxonomy" id="1280514"/>
    <lineage>
        <taxon>Bacteria</taxon>
        <taxon>Bacillati</taxon>
        <taxon>Actinomycetota</taxon>
        <taxon>Acidimicrobiia</taxon>
        <taxon>Acidimicrobiales</taxon>
        <taxon>Acidimicrobiaceae</taxon>
        <taxon>Acidithrix</taxon>
    </lineage>
</organism>
<feature type="compositionally biased region" description="Low complexity" evidence="1">
    <location>
        <begin position="39"/>
        <end position="56"/>
    </location>
</feature>
<dbReference type="PATRIC" id="fig|1280514.3.peg.3436"/>
<gene>
    <name evidence="3" type="ORF">AXFE_26220</name>
</gene>
<proteinExistence type="predicted"/>
<keyword evidence="3" id="KW-0969">Cilium</keyword>
<dbReference type="Proteomes" id="UP000032360">
    <property type="component" value="Unassembled WGS sequence"/>
</dbReference>
<protein>
    <submittedName>
        <fullName evidence="3">Flagellar hook-length control protein FliK</fullName>
    </submittedName>
</protein>
<feature type="region of interest" description="Disordered" evidence="1">
    <location>
        <begin position="1"/>
        <end position="110"/>
    </location>
</feature>
<evidence type="ECO:0000313" key="4">
    <source>
        <dbReference type="Proteomes" id="UP000032360"/>
    </source>
</evidence>
<feature type="domain" description="Flagellar hook-length control protein-like C-terminal" evidence="2">
    <location>
        <begin position="449"/>
        <end position="517"/>
    </location>
</feature>
<dbReference type="RefSeq" id="WP_052606321.1">
    <property type="nucleotide sequence ID" value="NZ_JXYS01000080.1"/>
</dbReference>
<sequence>MISVSASNSSSSSTVSSTPNSNGSSSSGGSSFLDAISQATSPPNAATSNAASSSSSQTISRVSDTIGQGASASQTNMSTPTSSQSQDATSKSPAVANSSSNGVNNGPKGAAISTVMLTDVSVANGTGPATNPSLASVVSDAKNAYLANSNSQPITTIGAPLDKQPTKTTTTTATKSKSKPISSPGNSIGSPAQSTTVPNQILSNQLAPITIALSASNLSSKVASSSTNGQSVQSASKQGASVSLVSASVSESALLPNQLGNKSSTAAAPEATASNKAIQNSNSPTFVLGENLAKTVPNQTQDASSVSQPLSSSQSQQEASSKGAAPIDFTSALMSGSKMTSSSAQIGGSGASGISSTLVGEATKAAASQSHTSGNLTPGTQNQPSVATVGPSEEKLASLLANFGTIASNDPTSGAPKTLTISFPTPLAPSEAISSAIATLGIKAGMGANVELIITPPNLGPITAHMTIDSGGLVVSLTSSNSATNSLLLRHAGQLTSELTSASGLSTHLDFSQNRSFGQRSPTPSAFSPTAATAVLDGPIENQQPSPASLSSVLISGYHVLDMRL</sequence>
<evidence type="ECO:0000313" key="3">
    <source>
        <dbReference type="EMBL" id="KJF16559.1"/>
    </source>
</evidence>
<feature type="region of interest" description="Disordered" evidence="1">
    <location>
        <begin position="297"/>
        <end position="324"/>
    </location>
</feature>
<dbReference type="InterPro" id="IPR038610">
    <property type="entry name" value="FliK-like_C_sf"/>
</dbReference>
<feature type="compositionally biased region" description="Low complexity" evidence="1">
    <location>
        <begin position="166"/>
        <end position="192"/>
    </location>
</feature>
<evidence type="ECO:0000256" key="1">
    <source>
        <dbReference type="SAM" id="MobiDB-lite"/>
    </source>
</evidence>
<name>A0A0D8HFA8_9ACTN</name>
<feature type="compositionally biased region" description="Low complexity" evidence="1">
    <location>
        <begin position="92"/>
        <end position="107"/>
    </location>
</feature>
<feature type="compositionally biased region" description="Low complexity" evidence="1">
    <location>
        <begin position="262"/>
        <end position="277"/>
    </location>
</feature>
<comment type="caution">
    <text evidence="3">The sequence shown here is derived from an EMBL/GenBank/DDBJ whole genome shotgun (WGS) entry which is preliminary data.</text>
</comment>
<evidence type="ECO:0000259" key="2">
    <source>
        <dbReference type="Pfam" id="PF02120"/>
    </source>
</evidence>
<feature type="compositionally biased region" description="Low complexity" evidence="1">
    <location>
        <begin position="1"/>
        <end position="31"/>
    </location>
</feature>
<dbReference type="Pfam" id="PF02120">
    <property type="entry name" value="Flg_hook"/>
    <property type="match status" value="1"/>
</dbReference>
<dbReference type="STRING" id="1280514.AXFE_26220"/>
<accession>A0A0D8HFA8</accession>
<keyword evidence="3" id="KW-0282">Flagellum</keyword>
<keyword evidence="4" id="KW-1185">Reference proteome</keyword>
<feature type="region of interest" description="Disordered" evidence="1">
    <location>
        <begin position="362"/>
        <end position="388"/>
    </location>
</feature>
<dbReference type="InterPro" id="IPR021136">
    <property type="entry name" value="Flagellar_hook_control-like_C"/>
</dbReference>
<reference evidence="3 4" key="1">
    <citation type="submission" date="2015-01" db="EMBL/GenBank/DDBJ databases">
        <title>Draft genome of the acidophilic iron oxidizer Acidithrix ferrooxidans strain Py-F3.</title>
        <authorList>
            <person name="Poehlein A."/>
            <person name="Eisen S."/>
            <person name="Schloemann M."/>
            <person name="Johnson B.D."/>
            <person name="Daniel R."/>
            <person name="Muehling M."/>
        </authorList>
    </citation>
    <scope>NUCLEOTIDE SEQUENCE [LARGE SCALE GENOMIC DNA]</scope>
    <source>
        <strain evidence="3 4">Py-F3</strain>
    </source>
</reference>
<feature type="region of interest" description="Disordered" evidence="1">
    <location>
        <begin position="149"/>
        <end position="196"/>
    </location>
</feature>
<feature type="region of interest" description="Disordered" evidence="1">
    <location>
        <begin position="260"/>
        <end position="282"/>
    </location>
</feature>
<dbReference type="EMBL" id="JXYS01000080">
    <property type="protein sequence ID" value="KJF16559.1"/>
    <property type="molecule type" value="Genomic_DNA"/>
</dbReference>